<accession>A0ACC3CB87</accession>
<name>A0ACC3CB87_PYRYE</name>
<reference evidence="1" key="1">
    <citation type="submission" date="2019-11" db="EMBL/GenBank/DDBJ databases">
        <title>Nori genome reveals adaptations in red seaweeds to the harsh intertidal environment.</title>
        <authorList>
            <person name="Wang D."/>
            <person name="Mao Y."/>
        </authorList>
    </citation>
    <scope>NUCLEOTIDE SEQUENCE</scope>
    <source>
        <tissue evidence="1">Gametophyte</tissue>
    </source>
</reference>
<keyword evidence="2" id="KW-1185">Reference proteome</keyword>
<proteinExistence type="predicted"/>
<organism evidence="1 2">
    <name type="scientific">Pyropia yezoensis</name>
    <name type="common">Susabi-nori</name>
    <name type="synonym">Porphyra yezoensis</name>
    <dbReference type="NCBI Taxonomy" id="2788"/>
    <lineage>
        <taxon>Eukaryota</taxon>
        <taxon>Rhodophyta</taxon>
        <taxon>Bangiophyceae</taxon>
        <taxon>Bangiales</taxon>
        <taxon>Bangiaceae</taxon>
        <taxon>Pyropia</taxon>
    </lineage>
</organism>
<protein>
    <submittedName>
        <fullName evidence="1">Uncharacterized protein</fullName>
    </submittedName>
</protein>
<evidence type="ECO:0000313" key="2">
    <source>
        <dbReference type="Proteomes" id="UP000798662"/>
    </source>
</evidence>
<gene>
    <name evidence="1" type="ORF">I4F81_009567</name>
</gene>
<evidence type="ECO:0000313" key="1">
    <source>
        <dbReference type="EMBL" id="KAK1867057.1"/>
    </source>
</evidence>
<dbReference type="Proteomes" id="UP000798662">
    <property type="component" value="Chromosome 3"/>
</dbReference>
<sequence length="482" mass="49534">MGSPRTQRSTPRRSVVVLAVVAAAATVVVAAAAAPGGQPYPTGREPLLSPKEIVAAPAPPGVACGKRMPNTNHTLDCGVGEGRGVPEGAVVLKPMAGSGGGGGCPPTTLLFLHGQSTAPLVDYLPLMTIFARLPAAAGVRMVMPLAPHHPFVRVAAANGSESGAFAWYNLYQPPTEGIAATIAATTDAERVAVAAAHPWAVDSLGLVLSVSRLVRIVATEAAAGRRVVVIGHSLGCGMSLHLAAVLARAGLPGLSDRLGSFLAVSGLLPLADLHVAGAIATTTAPPVFLFQYTRAARPSPPPVVMETISFEKIDDVLDTPTSKIAKYSLTLRVAGSTSSLVRKETVASAKKTIKAPGFRPGAIPPFMRASIQEFILTECLQTEIARAVDEAGLLPCEGDASAPEFAVPIKQMNKAFEPGKPFEFSCEVALLSKDTDADAASSEGEEGGDTSEAASSETMSEPVADTVTDVTPVTDKTKEAST</sequence>
<dbReference type="EMBL" id="CM020620">
    <property type="protein sequence ID" value="KAK1867057.1"/>
    <property type="molecule type" value="Genomic_DNA"/>
</dbReference>
<comment type="caution">
    <text evidence="1">The sequence shown here is derived from an EMBL/GenBank/DDBJ whole genome shotgun (WGS) entry which is preliminary data.</text>
</comment>